<comment type="caution">
    <text evidence="1">The sequence shown here is derived from an EMBL/GenBank/DDBJ whole genome shotgun (WGS) entry which is preliminary data.</text>
</comment>
<keyword evidence="2" id="KW-1185">Reference proteome</keyword>
<dbReference type="EMBL" id="JACEIK010004070">
    <property type="protein sequence ID" value="MCD9644077.1"/>
    <property type="molecule type" value="Genomic_DNA"/>
</dbReference>
<evidence type="ECO:0000313" key="2">
    <source>
        <dbReference type="Proteomes" id="UP000823775"/>
    </source>
</evidence>
<evidence type="ECO:0000313" key="1">
    <source>
        <dbReference type="EMBL" id="MCD9644077.1"/>
    </source>
</evidence>
<proteinExistence type="predicted"/>
<organism evidence="1 2">
    <name type="scientific">Datura stramonium</name>
    <name type="common">Jimsonweed</name>
    <name type="synonym">Common thornapple</name>
    <dbReference type="NCBI Taxonomy" id="4076"/>
    <lineage>
        <taxon>Eukaryota</taxon>
        <taxon>Viridiplantae</taxon>
        <taxon>Streptophyta</taxon>
        <taxon>Embryophyta</taxon>
        <taxon>Tracheophyta</taxon>
        <taxon>Spermatophyta</taxon>
        <taxon>Magnoliopsida</taxon>
        <taxon>eudicotyledons</taxon>
        <taxon>Gunneridae</taxon>
        <taxon>Pentapetalae</taxon>
        <taxon>asterids</taxon>
        <taxon>lamiids</taxon>
        <taxon>Solanales</taxon>
        <taxon>Solanaceae</taxon>
        <taxon>Solanoideae</taxon>
        <taxon>Datureae</taxon>
        <taxon>Datura</taxon>
    </lineage>
</organism>
<sequence length="103" mass="11832">MTTTSSSTFTGVLKTGGISMFSIEARGERETPPPEQLLLPLLVLTRELAGASKRHPASRDEGTELTERLYWKNYRYYLKKRKDRGSEFLIRIETASAYEVFER</sequence>
<protein>
    <submittedName>
        <fullName evidence="1">Uncharacterized protein</fullName>
    </submittedName>
</protein>
<name>A0ABS8VCP1_DATST</name>
<reference evidence="1 2" key="1">
    <citation type="journal article" date="2021" name="BMC Genomics">
        <title>Datura genome reveals duplications of psychoactive alkaloid biosynthetic genes and high mutation rate following tissue culture.</title>
        <authorList>
            <person name="Rajewski A."/>
            <person name="Carter-House D."/>
            <person name="Stajich J."/>
            <person name="Litt A."/>
        </authorList>
    </citation>
    <scope>NUCLEOTIDE SEQUENCE [LARGE SCALE GENOMIC DNA]</scope>
    <source>
        <strain evidence="1">AR-01</strain>
    </source>
</reference>
<dbReference type="Proteomes" id="UP000823775">
    <property type="component" value="Unassembled WGS sequence"/>
</dbReference>
<accession>A0ABS8VCP1</accession>
<gene>
    <name evidence="1" type="ORF">HAX54_032055</name>
</gene>